<protein>
    <recommendedName>
        <fullName evidence="1">FAD dependent oxidoreductase domain-containing protein</fullName>
    </recommendedName>
</protein>
<accession>A0A0P6YXK6</accession>
<dbReference type="Gene3D" id="3.50.50.60">
    <property type="entry name" value="FAD/NAD(P)-binding domain"/>
    <property type="match status" value="1"/>
</dbReference>
<name>A0A0P6YXK6_9CHLR</name>
<dbReference type="SUPFAM" id="SSF51905">
    <property type="entry name" value="FAD/NAD(P)-binding domain"/>
    <property type="match status" value="1"/>
</dbReference>
<feature type="domain" description="FAD dependent oxidoreductase" evidence="1">
    <location>
        <begin position="20"/>
        <end position="357"/>
    </location>
</feature>
<dbReference type="RefSeq" id="WP_054534136.1">
    <property type="nucleotide sequence ID" value="NZ_LGKP01000015.1"/>
</dbReference>
<sequence>MSVGLWQTPEPTAQPTLVKTLVIGAGLIGSYLALQSKAEVVLDARHVAGGASGRNGGLLLTGIANSYQAACAEYGRDLAQALWRTTIRNRELMIEWATKLGSPVRRCGSLIFAYSEQEHAELAAAASMMHDDGFATEWHAEDPTNRGFWGALHNPDDGAIQAALLTEALLRESGATLYEASEVYALESTADGVLVRARTGNWLAQQVLVATNAWTGLLLPEFGSLVIPARGQLLATAPIEPILVQACYCDYGFTYFQQTPAGNLVIGGFRNRAIAEEQTFADCTTPIIQELLDGFLQRHFPEAADAPIERRWAGTMGFAPDHRPLVGRLRRDERIGFAVGFSGHGLGLGLVAADELLAELAGTPATLFSARRFSETNHLFV</sequence>
<comment type="caution">
    <text evidence="2">The sequence shown here is derived from an EMBL/GenBank/DDBJ whole genome shotgun (WGS) entry which is preliminary data.</text>
</comment>
<dbReference type="Pfam" id="PF01266">
    <property type="entry name" value="DAO"/>
    <property type="match status" value="1"/>
</dbReference>
<keyword evidence="3" id="KW-1185">Reference proteome</keyword>
<dbReference type="SUPFAM" id="SSF54373">
    <property type="entry name" value="FAD-linked reductases, C-terminal domain"/>
    <property type="match status" value="1"/>
</dbReference>
<reference evidence="2 3" key="1">
    <citation type="submission" date="2015-07" db="EMBL/GenBank/DDBJ databases">
        <title>Whole genome sequence of Herpetosiphon geysericola DSM 7119.</title>
        <authorList>
            <person name="Hemp J."/>
            <person name="Ward L.M."/>
            <person name="Pace L.A."/>
            <person name="Fischer W.W."/>
        </authorList>
    </citation>
    <scope>NUCLEOTIDE SEQUENCE [LARGE SCALE GENOMIC DNA]</scope>
    <source>
        <strain evidence="2 3">DSM 7119</strain>
    </source>
</reference>
<dbReference type="AlphaFoldDB" id="A0A0P6YXK6"/>
<dbReference type="InterPro" id="IPR036188">
    <property type="entry name" value="FAD/NAD-bd_sf"/>
</dbReference>
<dbReference type="PANTHER" id="PTHR13847">
    <property type="entry name" value="SARCOSINE DEHYDROGENASE-RELATED"/>
    <property type="match status" value="1"/>
</dbReference>
<dbReference type="Proteomes" id="UP000050277">
    <property type="component" value="Unassembled WGS sequence"/>
</dbReference>
<dbReference type="OrthoDB" id="9806452at2"/>
<evidence type="ECO:0000259" key="1">
    <source>
        <dbReference type="Pfam" id="PF01266"/>
    </source>
</evidence>
<dbReference type="GO" id="GO:0005737">
    <property type="term" value="C:cytoplasm"/>
    <property type="evidence" value="ECO:0007669"/>
    <property type="project" value="TreeGrafter"/>
</dbReference>
<dbReference type="InterPro" id="IPR006076">
    <property type="entry name" value="FAD-dep_OxRdtase"/>
</dbReference>
<dbReference type="Gene3D" id="3.30.9.10">
    <property type="entry name" value="D-Amino Acid Oxidase, subunit A, domain 2"/>
    <property type="match status" value="1"/>
</dbReference>
<dbReference type="EMBL" id="LGKP01000015">
    <property type="protein sequence ID" value="KPL88835.1"/>
    <property type="molecule type" value="Genomic_DNA"/>
</dbReference>
<evidence type="ECO:0000313" key="3">
    <source>
        <dbReference type="Proteomes" id="UP000050277"/>
    </source>
</evidence>
<gene>
    <name evidence="2" type="ORF">SE18_09140</name>
</gene>
<dbReference type="STRING" id="70996.SE18_09140"/>
<evidence type="ECO:0000313" key="2">
    <source>
        <dbReference type="EMBL" id="KPL88835.1"/>
    </source>
</evidence>
<organism evidence="2 3">
    <name type="scientific">Herpetosiphon geysericola</name>
    <dbReference type="NCBI Taxonomy" id="70996"/>
    <lineage>
        <taxon>Bacteria</taxon>
        <taxon>Bacillati</taxon>
        <taxon>Chloroflexota</taxon>
        <taxon>Chloroflexia</taxon>
        <taxon>Herpetosiphonales</taxon>
        <taxon>Herpetosiphonaceae</taxon>
        <taxon>Herpetosiphon</taxon>
    </lineage>
</organism>
<dbReference type="PANTHER" id="PTHR13847:SF260">
    <property type="entry name" value="FAD DEPENDENT OXIDOREDUCTASE DOMAIN-CONTAINING PROTEIN"/>
    <property type="match status" value="1"/>
</dbReference>
<proteinExistence type="predicted"/>